<evidence type="ECO:0000313" key="10">
    <source>
        <dbReference type="Proteomes" id="UP000516361"/>
    </source>
</evidence>
<keyword evidence="7" id="KW-0963">Cytoplasm</keyword>
<feature type="binding site" evidence="7">
    <location>
        <position position="75"/>
    </location>
    <ligand>
        <name>Zn(2+)</name>
        <dbReference type="ChEBI" id="CHEBI:29105"/>
    </ligand>
</feature>
<comment type="pathway">
    <text evidence="7">Amino-acid degradation; L-histidine degradation into L-glutamate; N-formimidoyl-L-glutamate from L-histidine: step 3/3.</text>
</comment>
<comment type="function">
    <text evidence="7">Catalyzes the hydrolytic cleavage of the carbon-nitrogen bond in imidazolone-5-propanoate to yield N-formimidoyl-L-glutamate. It is the third step in the universal histidine degradation pathway.</text>
</comment>
<feature type="domain" description="Amidohydrolase-related" evidence="8">
    <location>
        <begin position="67"/>
        <end position="404"/>
    </location>
</feature>
<feature type="binding site" evidence="7">
    <location>
        <position position="147"/>
    </location>
    <ligand>
        <name>4-imidazolone-5-propanoate</name>
        <dbReference type="ChEBI" id="CHEBI:77893"/>
    </ligand>
</feature>
<comment type="cofactor">
    <cofactor evidence="7">
        <name>Zn(2+)</name>
        <dbReference type="ChEBI" id="CHEBI:29105"/>
    </cofactor>
    <cofactor evidence="7">
        <name>Fe(3+)</name>
        <dbReference type="ChEBI" id="CHEBI:29034"/>
    </cofactor>
    <text evidence="7">Binds 1 zinc or iron ion per subunit.</text>
</comment>
<dbReference type="InterPro" id="IPR006680">
    <property type="entry name" value="Amidohydro-rel"/>
</dbReference>
<sequence>MKLLIKNAAEIVTCSGYSSKKGKEMNDIKVIKNGTIVIENGIITDIGTNIKVDEKEYKVIDATGKSVLPGFVDSHTHFVFGGYREEEFDWRLKGQTYMEIMEKGGGIASSVKHTRNTTEEELVNLGKKRLDSMMNFGVTTVEGKSGYGLNLETELKQLRVMKKLNEIHSIDVIPTFLGAHSIPKEYKGKSDEYVEKLIKEMLPKVKEENLAKFCDVFCEKNVFTVEQSKKILLEAQKYGLKSKIHADEIVELGGAKLAAEINAVSADHLLQTSDAGIEKLANSSTIATLLPLTAFSLKENFANARKMIDSGCSVALATDMNPGSCFSNSIPLLISLATIYMNMTIEETITALTINGAAALGLEKEIGSIDKGKKADIIILEYPSYKFLPYHTGVNIIETVIKDGIVRRDKSV</sequence>
<protein>
    <recommendedName>
        <fullName evidence="1 7">Imidazolonepropionase</fullName>
        <ecNumber evidence="1 7">3.5.2.7</ecNumber>
    </recommendedName>
    <alternativeName>
        <fullName evidence="7">Imidazolone-5-propionate hydrolase</fullName>
    </alternativeName>
</protein>
<dbReference type="GO" id="GO:0005737">
    <property type="term" value="C:cytoplasm"/>
    <property type="evidence" value="ECO:0007669"/>
    <property type="project" value="UniProtKB-SubCell"/>
</dbReference>
<evidence type="ECO:0000256" key="7">
    <source>
        <dbReference type="HAMAP-Rule" id="MF_00372"/>
    </source>
</evidence>
<feature type="binding site" evidence="7">
    <location>
        <position position="77"/>
    </location>
    <ligand>
        <name>Zn(2+)</name>
        <dbReference type="ChEBI" id="CHEBI:29105"/>
    </ligand>
</feature>
<dbReference type="FunCoup" id="A0A7G1G4T8">
    <property type="interactions" value="26"/>
</dbReference>
<feature type="binding site" evidence="7">
    <location>
        <position position="324"/>
    </location>
    <ligand>
        <name>4-imidazolone-5-propanoate</name>
        <dbReference type="ChEBI" id="CHEBI:77893"/>
    </ligand>
</feature>
<dbReference type="HAMAP" id="MF_00372">
    <property type="entry name" value="HutI"/>
    <property type="match status" value="1"/>
</dbReference>
<dbReference type="InParanoid" id="A0A7G1G4T8"/>
<feature type="binding site" evidence="7">
    <location>
        <position position="84"/>
    </location>
    <ligand>
        <name>4-imidazolone-5-propanoate</name>
        <dbReference type="ChEBI" id="CHEBI:77893"/>
    </ligand>
</feature>
<feature type="binding site" evidence="7">
    <location>
        <position position="248"/>
    </location>
    <ligand>
        <name>4-imidazolone-5-propanoate</name>
        <dbReference type="ChEBI" id="CHEBI:77893"/>
    </ligand>
</feature>
<feature type="binding site" evidence="7">
    <location>
        <position position="180"/>
    </location>
    <ligand>
        <name>4-imidazolone-5-propanoate</name>
        <dbReference type="ChEBI" id="CHEBI:77893"/>
    </ligand>
</feature>
<proteinExistence type="inferred from homology"/>
<feature type="binding site" evidence="7">
    <location>
        <position position="245"/>
    </location>
    <ligand>
        <name>Fe(3+)</name>
        <dbReference type="ChEBI" id="CHEBI:29034"/>
    </ligand>
</feature>
<keyword evidence="6 7" id="KW-0408">Iron</keyword>
<dbReference type="GO" id="GO:0019557">
    <property type="term" value="P:L-histidine catabolic process to glutamate and formate"/>
    <property type="evidence" value="ECO:0007669"/>
    <property type="project" value="UniProtKB-UniPathway"/>
</dbReference>
<dbReference type="Gene3D" id="2.30.40.10">
    <property type="entry name" value="Urease, subunit C, domain 1"/>
    <property type="match status" value="1"/>
</dbReference>
<dbReference type="KEGG" id="ocy:OSSY52_03870"/>
<reference evidence="9 10" key="1">
    <citation type="submission" date="2018-06" db="EMBL/GenBank/DDBJ databases">
        <title>Genome sequencing of Oceanotoga sp. sy52.</title>
        <authorList>
            <person name="Mori K."/>
        </authorList>
    </citation>
    <scope>NUCLEOTIDE SEQUENCE [LARGE SCALE GENOMIC DNA]</scope>
    <source>
        <strain evidence="10">sy52</strain>
    </source>
</reference>
<dbReference type="CDD" id="cd01296">
    <property type="entry name" value="Imidazolone-5PH"/>
    <property type="match status" value="1"/>
</dbReference>
<evidence type="ECO:0000256" key="4">
    <source>
        <dbReference type="ARBA" id="ARBA00022808"/>
    </source>
</evidence>
<comment type="similarity">
    <text evidence="7">Belongs to the metallo-dependent hydrolases superfamily. HutI family.</text>
</comment>
<dbReference type="PANTHER" id="PTHR42752:SF1">
    <property type="entry name" value="IMIDAZOLONEPROPIONASE-RELATED"/>
    <property type="match status" value="1"/>
</dbReference>
<evidence type="ECO:0000256" key="1">
    <source>
        <dbReference type="ARBA" id="ARBA00012864"/>
    </source>
</evidence>
<dbReference type="RefSeq" id="WP_190615362.1">
    <property type="nucleotide sequence ID" value="NZ_AP018712.1"/>
</dbReference>
<dbReference type="EMBL" id="AP018712">
    <property type="protein sequence ID" value="BBE30246.1"/>
    <property type="molecule type" value="Genomic_DNA"/>
</dbReference>
<dbReference type="UniPathway" id="UPA00379">
    <property type="reaction ID" value="UER00551"/>
</dbReference>
<dbReference type="Proteomes" id="UP000516361">
    <property type="component" value="Chromosome"/>
</dbReference>
<evidence type="ECO:0000256" key="6">
    <source>
        <dbReference type="ARBA" id="ARBA00023004"/>
    </source>
</evidence>
<evidence type="ECO:0000256" key="5">
    <source>
        <dbReference type="ARBA" id="ARBA00022833"/>
    </source>
</evidence>
<accession>A0A7G1G4T8</accession>
<dbReference type="SUPFAM" id="SSF51338">
    <property type="entry name" value="Composite domain of metallo-dependent hydrolases"/>
    <property type="match status" value="1"/>
</dbReference>
<keyword evidence="5 7" id="KW-0862">Zinc</keyword>
<dbReference type="Gene3D" id="3.20.20.140">
    <property type="entry name" value="Metal-dependent hydrolases"/>
    <property type="match status" value="1"/>
</dbReference>
<feature type="binding site" evidence="7">
    <location>
        <position position="75"/>
    </location>
    <ligand>
        <name>Fe(3+)</name>
        <dbReference type="ChEBI" id="CHEBI:29034"/>
    </ligand>
</feature>
<dbReference type="GO" id="GO:0050480">
    <property type="term" value="F:imidazolonepropionase activity"/>
    <property type="evidence" value="ECO:0007669"/>
    <property type="project" value="UniProtKB-UniRule"/>
</dbReference>
<feature type="binding site" evidence="7">
    <location>
        <position position="323"/>
    </location>
    <ligand>
        <name>N-formimidoyl-L-glutamate</name>
        <dbReference type="ChEBI" id="CHEBI:58928"/>
    </ligand>
</feature>
<dbReference type="Pfam" id="PF01979">
    <property type="entry name" value="Amidohydro_1"/>
    <property type="match status" value="1"/>
</dbReference>
<evidence type="ECO:0000259" key="8">
    <source>
        <dbReference type="Pfam" id="PF01979"/>
    </source>
</evidence>
<name>A0A7G1G4T8_9BACT</name>
<dbReference type="SUPFAM" id="SSF51556">
    <property type="entry name" value="Metallo-dependent hydrolases"/>
    <property type="match status" value="1"/>
</dbReference>
<dbReference type="AlphaFoldDB" id="A0A7G1G4T8"/>
<organism evidence="9 10">
    <name type="scientific">Tepiditoga spiralis</name>
    <dbReference type="NCBI Taxonomy" id="2108365"/>
    <lineage>
        <taxon>Bacteria</taxon>
        <taxon>Thermotogati</taxon>
        <taxon>Thermotogota</taxon>
        <taxon>Thermotogae</taxon>
        <taxon>Petrotogales</taxon>
        <taxon>Petrotogaceae</taxon>
        <taxon>Tepiditoga</taxon>
    </lineage>
</organism>
<dbReference type="FunFam" id="3.20.20.140:FF:000007">
    <property type="entry name" value="Imidazolonepropionase"/>
    <property type="match status" value="1"/>
</dbReference>
<comment type="catalytic activity">
    <reaction evidence="7">
        <text>4-imidazolone-5-propanoate + H2O = N-formimidoyl-L-glutamate</text>
        <dbReference type="Rhea" id="RHEA:23660"/>
        <dbReference type="ChEBI" id="CHEBI:15377"/>
        <dbReference type="ChEBI" id="CHEBI:58928"/>
        <dbReference type="ChEBI" id="CHEBI:77893"/>
        <dbReference type="EC" id="3.5.2.7"/>
    </reaction>
</comment>
<feature type="binding site" evidence="7">
    <location>
        <position position="319"/>
    </location>
    <ligand>
        <name>Zn(2+)</name>
        <dbReference type="ChEBI" id="CHEBI:29105"/>
    </ligand>
</feature>
<feature type="binding site" evidence="7">
    <location>
        <position position="147"/>
    </location>
    <ligand>
        <name>N-formimidoyl-L-glutamate</name>
        <dbReference type="ChEBI" id="CHEBI:58928"/>
    </ligand>
</feature>
<keyword evidence="2 7" id="KW-0479">Metal-binding</keyword>
<dbReference type="InterPro" id="IPR011059">
    <property type="entry name" value="Metal-dep_hydrolase_composite"/>
</dbReference>
<dbReference type="InterPro" id="IPR032466">
    <property type="entry name" value="Metal_Hydrolase"/>
</dbReference>
<dbReference type="GO" id="GO:0005506">
    <property type="term" value="F:iron ion binding"/>
    <property type="evidence" value="ECO:0007669"/>
    <property type="project" value="UniProtKB-UniRule"/>
</dbReference>
<feature type="binding site" evidence="7">
    <location>
        <position position="319"/>
    </location>
    <ligand>
        <name>Fe(3+)</name>
        <dbReference type="ChEBI" id="CHEBI:29034"/>
    </ligand>
</feature>
<dbReference type="EC" id="3.5.2.7" evidence="1 7"/>
<dbReference type="NCBIfam" id="TIGR01224">
    <property type="entry name" value="hutI"/>
    <property type="match status" value="1"/>
</dbReference>
<evidence type="ECO:0000256" key="3">
    <source>
        <dbReference type="ARBA" id="ARBA00022801"/>
    </source>
</evidence>
<dbReference type="InterPro" id="IPR005920">
    <property type="entry name" value="HutI"/>
</dbReference>
<keyword evidence="10" id="KW-1185">Reference proteome</keyword>
<keyword evidence="4 7" id="KW-0369">Histidine metabolism</keyword>
<evidence type="ECO:0000313" key="9">
    <source>
        <dbReference type="EMBL" id="BBE30246.1"/>
    </source>
</evidence>
<dbReference type="GO" id="GO:0008270">
    <property type="term" value="F:zinc ion binding"/>
    <property type="evidence" value="ECO:0007669"/>
    <property type="project" value="UniProtKB-UniRule"/>
</dbReference>
<gene>
    <name evidence="7 9" type="primary">hutI</name>
    <name evidence="9" type="ORF">OSSY52_03870</name>
</gene>
<feature type="binding site" evidence="7">
    <location>
        <position position="245"/>
    </location>
    <ligand>
        <name>Zn(2+)</name>
        <dbReference type="ChEBI" id="CHEBI:29105"/>
    </ligand>
</feature>
<feature type="binding site" evidence="7">
    <location>
        <position position="321"/>
    </location>
    <ligand>
        <name>N-formimidoyl-L-glutamate</name>
        <dbReference type="ChEBI" id="CHEBI:58928"/>
    </ligand>
</feature>
<evidence type="ECO:0000256" key="2">
    <source>
        <dbReference type="ARBA" id="ARBA00022723"/>
    </source>
</evidence>
<keyword evidence="3 7" id="KW-0378">Hydrolase</keyword>
<feature type="binding site" evidence="7">
    <location>
        <position position="77"/>
    </location>
    <ligand>
        <name>Fe(3+)</name>
        <dbReference type="ChEBI" id="CHEBI:29034"/>
    </ligand>
</feature>
<dbReference type="PANTHER" id="PTHR42752">
    <property type="entry name" value="IMIDAZOLONEPROPIONASE"/>
    <property type="match status" value="1"/>
</dbReference>
<dbReference type="GO" id="GO:0019556">
    <property type="term" value="P:L-histidine catabolic process to glutamate and formamide"/>
    <property type="evidence" value="ECO:0007669"/>
    <property type="project" value="UniProtKB-UniRule"/>
</dbReference>
<comment type="subcellular location">
    <subcellularLocation>
        <location evidence="7">Cytoplasm</location>
    </subcellularLocation>
</comment>